<gene>
    <name evidence="2" type="ORF">ECPE_LOCUS11576</name>
</gene>
<dbReference type="AlphaFoldDB" id="A0A183AX91"/>
<name>A0A183AX91_9TREM</name>
<keyword evidence="3" id="KW-1185">Reference proteome</keyword>
<feature type="region of interest" description="Disordered" evidence="1">
    <location>
        <begin position="35"/>
        <end position="61"/>
    </location>
</feature>
<reference evidence="2 3" key="2">
    <citation type="submission" date="2018-11" db="EMBL/GenBank/DDBJ databases">
        <authorList>
            <consortium name="Pathogen Informatics"/>
        </authorList>
    </citation>
    <scope>NUCLEOTIDE SEQUENCE [LARGE SCALE GENOMIC DNA]</scope>
    <source>
        <strain evidence="2 3">Egypt</strain>
    </source>
</reference>
<evidence type="ECO:0000313" key="2">
    <source>
        <dbReference type="EMBL" id="VDP88687.1"/>
    </source>
</evidence>
<proteinExistence type="predicted"/>
<accession>A0A183AX91</accession>
<feature type="compositionally biased region" description="Polar residues" evidence="1">
    <location>
        <begin position="304"/>
        <end position="318"/>
    </location>
</feature>
<evidence type="ECO:0000256" key="1">
    <source>
        <dbReference type="SAM" id="MobiDB-lite"/>
    </source>
</evidence>
<evidence type="ECO:0000313" key="3">
    <source>
        <dbReference type="Proteomes" id="UP000272942"/>
    </source>
</evidence>
<evidence type="ECO:0000313" key="4">
    <source>
        <dbReference type="WBParaSite" id="ECPE_0001161101-mRNA-1"/>
    </source>
</evidence>
<feature type="region of interest" description="Disordered" evidence="1">
    <location>
        <begin position="280"/>
        <end position="319"/>
    </location>
</feature>
<dbReference type="OrthoDB" id="6288904at2759"/>
<feature type="compositionally biased region" description="Polar residues" evidence="1">
    <location>
        <begin position="228"/>
        <end position="239"/>
    </location>
</feature>
<dbReference type="Proteomes" id="UP000272942">
    <property type="component" value="Unassembled WGS sequence"/>
</dbReference>
<sequence>MERFYPNFYSYTKSHYEPLTAQSLCRSESVATGLSQRPVQPVAVNDDDDAQPGRSRLGCSSTDHMHRVGVHVSGLCEPFVTRKRMLSGECHNSGNFSGHSDIRADGRFTNADSSASCVNLHAERWMREQSDPPGPSGSSAVDNLAIPSSLNPTELVTWSSSSQSEKLRSTGTGKSNMLVIPRSVPLYPTRADCALGRRPVMDDQNVSVDKTRQPMRQVSFRQDKHCSSPISSNCSTLKPTKQDPPGRPLAQVRPQGQFNVEETKEDPRVQSCVSGKLMKSGLLKPKGNEKSRRFGLKLEKPVRKNQSGKSTRSPSPCVTNKLPAAQRVCEKEIACGTRHAPLGIPAATGHMKRLIETERAVREELASGKMRGISPISPSVLDSIVPTNLTPRNSPAPSSTSCSGPCCKLNLVTNPKETPQISASCAFVRPRRRHDHDVGCSNSLHRTHTCTTSSTKTNPSALTSNSTPCAIVHPLRVPASAIGYQSVGGPGCTRPSNSIPMQKSSSSSDFGDLKPCPILTVSLCETLTPCGKVRKSEDRVSVNQRPLRSVQ</sequence>
<organism evidence="4">
    <name type="scientific">Echinostoma caproni</name>
    <dbReference type="NCBI Taxonomy" id="27848"/>
    <lineage>
        <taxon>Eukaryota</taxon>
        <taxon>Metazoa</taxon>
        <taxon>Spiralia</taxon>
        <taxon>Lophotrochozoa</taxon>
        <taxon>Platyhelminthes</taxon>
        <taxon>Trematoda</taxon>
        <taxon>Digenea</taxon>
        <taxon>Plagiorchiida</taxon>
        <taxon>Echinostomata</taxon>
        <taxon>Echinostomatoidea</taxon>
        <taxon>Echinostomatidae</taxon>
        <taxon>Echinostoma</taxon>
    </lineage>
</organism>
<feature type="compositionally biased region" description="Basic and acidic residues" evidence="1">
    <location>
        <begin position="286"/>
        <end position="302"/>
    </location>
</feature>
<dbReference type="EMBL" id="UZAN01051106">
    <property type="protein sequence ID" value="VDP88687.1"/>
    <property type="molecule type" value="Genomic_DNA"/>
</dbReference>
<protein>
    <submittedName>
        <fullName evidence="2 4">Uncharacterized protein</fullName>
    </submittedName>
</protein>
<reference evidence="4" key="1">
    <citation type="submission" date="2016-06" db="UniProtKB">
        <authorList>
            <consortium name="WormBaseParasite"/>
        </authorList>
    </citation>
    <scope>IDENTIFICATION</scope>
</reference>
<dbReference type="WBParaSite" id="ECPE_0001161101-mRNA-1">
    <property type="protein sequence ID" value="ECPE_0001161101-mRNA-1"/>
    <property type="gene ID" value="ECPE_0001161101"/>
</dbReference>
<feature type="region of interest" description="Disordered" evidence="1">
    <location>
        <begin position="218"/>
        <end position="252"/>
    </location>
</feature>